<evidence type="ECO:0000313" key="1">
    <source>
        <dbReference type="EMBL" id="CEK09953.1"/>
    </source>
</evidence>
<evidence type="ECO:0000313" key="2">
    <source>
        <dbReference type="Proteomes" id="UP000032803"/>
    </source>
</evidence>
<dbReference type="STRING" id="449.LHA_0876"/>
<accession>A0A0A8UMH5</accession>
<dbReference type="Proteomes" id="UP000032803">
    <property type="component" value="Chromosome I"/>
</dbReference>
<sequence length="76" mass="8640">MGAEIFNQTGNLVTGKQTTLTTLGGSYNFKSNLSFLFSLGHQIAGERHLMSYLVYIMKFKNLWNIATLNKLVNYYI</sequence>
<name>A0A0A8UMH5_LEGHA</name>
<protein>
    <submittedName>
        <fullName evidence="1">Uncharacterized protein</fullName>
    </submittedName>
</protein>
<dbReference type="AlphaFoldDB" id="A0A0A8UMH5"/>
<gene>
    <name evidence="1" type="ORF">LHA_0876</name>
</gene>
<dbReference type="HOGENOM" id="CLU_2649994_0_0_6"/>
<keyword evidence="2" id="KW-1185">Reference proteome</keyword>
<proteinExistence type="predicted"/>
<reference evidence="2" key="1">
    <citation type="submission" date="2014-09" db="EMBL/GenBank/DDBJ databases">
        <authorList>
            <person name="Gomez-Valero L."/>
        </authorList>
    </citation>
    <scope>NUCLEOTIDE SEQUENCE [LARGE SCALE GENOMIC DNA]</scope>
    <source>
        <strain evidence="2">ATCC35250</strain>
    </source>
</reference>
<dbReference type="EMBL" id="LN681225">
    <property type="protein sequence ID" value="CEK09953.1"/>
    <property type="molecule type" value="Genomic_DNA"/>
</dbReference>
<organism evidence="1 2">
    <name type="scientific">Legionella hackeliae</name>
    <dbReference type="NCBI Taxonomy" id="449"/>
    <lineage>
        <taxon>Bacteria</taxon>
        <taxon>Pseudomonadati</taxon>
        <taxon>Pseudomonadota</taxon>
        <taxon>Gammaproteobacteria</taxon>
        <taxon>Legionellales</taxon>
        <taxon>Legionellaceae</taxon>
        <taxon>Legionella</taxon>
    </lineage>
</organism>
<dbReference type="KEGG" id="lha:LHA_0876"/>